<feature type="domain" description="Zn(2)-C6 fungal-type" evidence="3">
    <location>
        <begin position="37"/>
        <end position="63"/>
    </location>
</feature>
<dbReference type="InterPro" id="IPR036864">
    <property type="entry name" value="Zn2-C6_fun-type_DNA-bd_sf"/>
</dbReference>
<dbReference type="EMBL" id="KV749313">
    <property type="protein sequence ID" value="OCL10066.1"/>
    <property type="molecule type" value="Genomic_DNA"/>
</dbReference>
<dbReference type="GO" id="GO:0008270">
    <property type="term" value="F:zinc ion binding"/>
    <property type="evidence" value="ECO:0007669"/>
    <property type="project" value="InterPro"/>
</dbReference>
<dbReference type="SUPFAM" id="SSF57701">
    <property type="entry name" value="Zn2/Cys6 DNA-binding domain"/>
    <property type="match status" value="1"/>
</dbReference>
<dbReference type="PANTHER" id="PTHR37534">
    <property type="entry name" value="TRANSCRIPTIONAL ACTIVATOR PROTEIN UGA3"/>
    <property type="match status" value="1"/>
</dbReference>
<protein>
    <recommendedName>
        <fullName evidence="3">Zn(2)-C6 fungal-type domain-containing protein</fullName>
    </recommendedName>
</protein>
<reference evidence="4 5" key="1">
    <citation type="journal article" date="2016" name="Nat. Commun.">
        <title>Ectomycorrhizal ecology is imprinted in the genome of the dominant symbiotic fungus Cenococcum geophilum.</title>
        <authorList>
            <consortium name="DOE Joint Genome Institute"/>
            <person name="Peter M."/>
            <person name="Kohler A."/>
            <person name="Ohm R.A."/>
            <person name="Kuo A."/>
            <person name="Krutzmann J."/>
            <person name="Morin E."/>
            <person name="Arend M."/>
            <person name="Barry K.W."/>
            <person name="Binder M."/>
            <person name="Choi C."/>
            <person name="Clum A."/>
            <person name="Copeland A."/>
            <person name="Grisel N."/>
            <person name="Haridas S."/>
            <person name="Kipfer T."/>
            <person name="LaButti K."/>
            <person name="Lindquist E."/>
            <person name="Lipzen A."/>
            <person name="Maire R."/>
            <person name="Meier B."/>
            <person name="Mihaltcheva S."/>
            <person name="Molinier V."/>
            <person name="Murat C."/>
            <person name="Poggeler S."/>
            <person name="Quandt C.A."/>
            <person name="Sperisen C."/>
            <person name="Tritt A."/>
            <person name="Tisserant E."/>
            <person name="Crous P.W."/>
            <person name="Henrissat B."/>
            <person name="Nehls U."/>
            <person name="Egli S."/>
            <person name="Spatafora J.W."/>
            <person name="Grigoriev I.V."/>
            <person name="Martin F.M."/>
        </authorList>
    </citation>
    <scope>NUCLEOTIDE SEQUENCE [LARGE SCALE GENOMIC DNA]</scope>
    <source>
        <strain evidence="4 5">CBS 207.34</strain>
    </source>
</reference>
<evidence type="ECO:0000256" key="2">
    <source>
        <dbReference type="ARBA" id="ARBA00023242"/>
    </source>
</evidence>
<dbReference type="InterPro" id="IPR021858">
    <property type="entry name" value="Fun_TF"/>
</dbReference>
<evidence type="ECO:0000259" key="3">
    <source>
        <dbReference type="PROSITE" id="PS50048"/>
    </source>
</evidence>
<dbReference type="Gene3D" id="4.10.240.10">
    <property type="entry name" value="Zn(2)-C6 fungal-type DNA-binding domain"/>
    <property type="match status" value="1"/>
</dbReference>
<dbReference type="OrthoDB" id="4525710at2759"/>
<dbReference type="Proteomes" id="UP000250140">
    <property type="component" value="Unassembled WGS sequence"/>
</dbReference>
<dbReference type="InterPro" id="IPR001138">
    <property type="entry name" value="Zn2Cys6_DnaBD"/>
</dbReference>
<keyword evidence="5" id="KW-1185">Reference proteome</keyword>
<proteinExistence type="predicted"/>
<accession>A0A8E2F3R7</accession>
<name>A0A8E2F3R7_9PEZI</name>
<dbReference type="Pfam" id="PF11951">
    <property type="entry name" value="Fungal_trans_2"/>
    <property type="match status" value="1"/>
</dbReference>
<dbReference type="PROSITE" id="PS50048">
    <property type="entry name" value="ZN2_CY6_FUNGAL_2"/>
    <property type="match status" value="1"/>
</dbReference>
<comment type="subcellular location">
    <subcellularLocation>
        <location evidence="1">Nucleus</location>
    </subcellularLocation>
</comment>
<gene>
    <name evidence="4" type="ORF">AOQ84DRAFT_397047</name>
</gene>
<dbReference type="SMART" id="SM00066">
    <property type="entry name" value="GAL4"/>
    <property type="match status" value="1"/>
</dbReference>
<dbReference type="AlphaFoldDB" id="A0A8E2F3R7"/>
<dbReference type="GO" id="GO:0000981">
    <property type="term" value="F:DNA-binding transcription factor activity, RNA polymerase II-specific"/>
    <property type="evidence" value="ECO:0007669"/>
    <property type="project" value="InterPro"/>
</dbReference>
<keyword evidence="2" id="KW-0539">Nucleus</keyword>
<dbReference type="GO" id="GO:0005634">
    <property type="term" value="C:nucleus"/>
    <property type="evidence" value="ECO:0007669"/>
    <property type="project" value="UniProtKB-SubCell"/>
</dbReference>
<sequence>MTMPRPRDLNPSFLVSPICKQRGSIFLISTTGLAFTCKARHTRCDEKKPVCSNCERLGLQCRASEFITRSAWCLPEDDSSRQQENFTSTGDSQDAHPFGPPTSTWDIFRSSLPDPNSSDSAQASSVSSSQALSPATPLLTLPAAPQPTVPLNSEMVYLLNTYRSGIAAWMDVFDHNCTYQRVVCQRALVSELLLRCVCAFAAKQLCLLPSGEIWTSVATKYYSQSLNLLIKQLNNPEPQSDALTAVMLLSSFEMLMDQSQDHRRHYEGAMKLIRTQGISARSIGLDRANFWIWIRHEIIVALWNESPLQLSPKYWNISWREGETEEDVLGHQLLWLVGRAIDWSYANGTSAEYQDLTNDVERWYAGLSPSFRGVPFGGSIGDGLSMVHFAVPAAAAAMIWYHLLRIVLYTVPIFRDPTYLLKNTPPR</sequence>
<dbReference type="CDD" id="cd00067">
    <property type="entry name" value="GAL4"/>
    <property type="match status" value="1"/>
</dbReference>
<evidence type="ECO:0000313" key="5">
    <source>
        <dbReference type="Proteomes" id="UP000250140"/>
    </source>
</evidence>
<dbReference type="GO" id="GO:0000976">
    <property type="term" value="F:transcription cis-regulatory region binding"/>
    <property type="evidence" value="ECO:0007669"/>
    <property type="project" value="TreeGrafter"/>
</dbReference>
<evidence type="ECO:0000256" key="1">
    <source>
        <dbReference type="ARBA" id="ARBA00004123"/>
    </source>
</evidence>
<organism evidence="4 5">
    <name type="scientific">Glonium stellatum</name>
    <dbReference type="NCBI Taxonomy" id="574774"/>
    <lineage>
        <taxon>Eukaryota</taxon>
        <taxon>Fungi</taxon>
        <taxon>Dikarya</taxon>
        <taxon>Ascomycota</taxon>
        <taxon>Pezizomycotina</taxon>
        <taxon>Dothideomycetes</taxon>
        <taxon>Pleosporomycetidae</taxon>
        <taxon>Gloniales</taxon>
        <taxon>Gloniaceae</taxon>
        <taxon>Glonium</taxon>
    </lineage>
</organism>
<evidence type="ECO:0000313" key="4">
    <source>
        <dbReference type="EMBL" id="OCL10066.1"/>
    </source>
</evidence>
<dbReference type="PANTHER" id="PTHR37534:SF9">
    <property type="entry name" value="ZN(II)2CYS6 TRANSCRIPTION FACTOR (EUROFUNG)"/>
    <property type="match status" value="1"/>
</dbReference>
<dbReference type="GO" id="GO:0045944">
    <property type="term" value="P:positive regulation of transcription by RNA polymerase II"/>
    <property type="evidence" value="ECO:0007669"/>
    <property type="project" value="TreeGrafter"/>
</dbReference>
<dbReference type="Pfam" id="PF00172">
    <property type="entry name" value="Zn_clus"/>
    <property type="match status" value="1"/>
</dbReference>